<proteinExistence type="predicted"/>
<comment type="caution">
    <text evidence="1">The sequence shown here is derived from an EMBL/GenBank/DDBJ whole genome shotgun (WGS) entry which is preliminary data.</text>
</comment>
<organism evidence="1 2">
    <name type="scientific">Aspergillus melleus</name>
    <dbReference type="NCBI Taxonomy" id="138277"/>
    <lineage>
        <taxon>Eukaryota</taxon>
        <taxon>Fungi</taxon>
        <taxon>Dikarya</taxon>
        <taxon>Ascomycota</taxon>
        <taxon>Pezizomycotina</taxon>
        <taxon>Eurotiomycetes</taxon>
        <taxon>Eurotiomycetidae</taxon>
        <taxon>Eurotiales</taxon>
        <taxon>Aspergillaceae</taxon>
        <taxon>Aspergillus</taxon>
        <taxon>Aspergillus subgen. Circumdati</taxon>
    </lineage>
</organism>
<accession>A0ACC3B114</accession>
<reference evidence="1 2" key="1">
    <citation type="journal article" date="2023" name="ACS Omega">
        <title>Identification of the Neoaspergillic Acid Biosynthesis Gene Cluster by Establishing an In Vitro CRISPR-Ribonucleoprotein Genetic System in Aspergillus melleus.</title>
        <authorList>
            <person name="Yuan B."/>
            <person name="Grau M.F."/>
            <person name="Murata R.M."/>
            <person name="Torok T."/>
            <person name="Venkateswaran K."/>
            <person name="Stajich J.E."/>
            <person name="Wang C.C.C."/>
        </authorList>
    </citation>
    <scope>NUCLEOTIDE SEQUENCE [LARGE SCALE GENOMIC DNA]</scope>
    <source>
        <strain evidence="1 2">IMV 1140</strain>
    </source>
</reference>
<dbReference type="Proteomes" id="UP001177260">
    <property type="component" value="Unassembled WGS sequence"/>
</dbReference>
<gene>
    <name evidence="1" type="ORF">N8T08_005925</name>
</gene>
<evidence type="ECO:0000313" key="1">
    <source>
        <dbReference type="EMBL" id="KAK1144016.1"/>
    </source>
</evidence>
<name>A0ACC3B114_9EURO</name>
<keyword evidence="2" id="KW-1185">Reference proteome</keyword>
<protein>
    <submittedName>
        <fullName evidence="1">Uncharacterized protein</fullName>
    </submittedName>
</protein>
<evidence type="ECO:0000313" key="2">
    <source>
        <dbReference type="Proteomes" id="UP001177260"/>
    </source>
</evidence>
<sequence>MKFTQILSTSAFATACLAFDTSVTESINKDYEVLGEWNDRLQSGTLDSDNLGEAMIAQAAKLEDPVEIEDALKIESQNEAGECSALAEASEGLANRLSVLFHNIEKPSVLCEASFQSKIEEFGSTIALHPHILEVVEVTLKRDCGADADGVKTALEAFPQTFSDFDAFLMTLSNANKICSGN</sequence>
<dbReference type="EMBL" id="JAOPJF010000034">
    <property type="protein sequence ID" value="KAK1144016.1"/>
    <property type="molecule type" value="Genomic_DNA"/>
</dbReference>